<name>A0A433D9N8_9FUNG</name>
<evidence type="ECO:0000313" key="3">
    <source>
        <dbReference type="Proteomes" id="UP000268093"/>
    </source>
</evidence>
<proteinExistence type="predicted"/>
<evidence type="ECO:0000313" key="2">
    <source>
        <dbReference type="EMBL" id="RUP47341.1"/>
    </source>
</evidence>
<accession>A0A433D9N8</accession>
<sequence>MGGVYGYRWTEDVVSEDVVSKGVHVRVVTPSWVVGVDWLPFDAVSKSKSNGNLWRPCGWGDGNHWLTVIGPSRPASCTGPSGPETTLWKEKPFDAPTLSTLTPHPPFPPLPLLKPSHPAYPALYAHHGSFRRQAAN</sequence>
<dbReference type="AlphaFoldDB" id="A0A433D9N8"/>
<protein>
    <submittedName>
        <fullName evidence="2">Uncharacterized protein</fullName>
    </submittedName>
</protein>
<reference evidence="2 3" key="1">
    <citation type="journal article" date="2018" name="New Phytol.">
        <title>Phylogenomics of Endogonaceae and evolution of mycorrhizas within Mucoromycota.</title>
        <authorList>
            <person name="Chang Y."/>
            <person name="Desiro A."/>
            <person name="Na H."/>
            <person name="Sandor L."/>
            <person name="Lipzen A."/>
            <person name="Clum A."/>
            <person name="Barry K."/>
            <person name="Grigoriev I.V."/>
            <person name="Martin F.M."/>
            <person name="Stajich J.E."/>
            <person name="Smith M.E."/>
            <person name="Bonito G."/>
            <person name="Spatafora J.W."/>
        </authorList>
    </citation>
    <scope>NUCLEOTIDE SEQUENCE [LARGE SCALE GENOMIC DNA]</scope>
    <source>
        <strain evidence="2 3">GMNB39</strain>
    </source>
</reference>
<keyword evidence="3" id="KW-1185">Reference proteome</keyword>
<feature type="region of interest" description="Disordered" evidence="1">
    <location>
        <begin position="74"/>
        <end position="100"/>
    </location>
</feature>
<gene>
    <name evidence="2" type="ORF">BC936DRAFT_145840</name>
</gene>
<comment type="caution">
    <text evidence="2">The sequence shown here is derived from an EMBL/GenBank/DDBJ whole genome shotgun (WGS) entry which is preliminary data.</text>
</comment>
<organism evidence="2 3">
    <name type="scientific">Jimgerdemannia flammicorona</name>
    <dbReference type="NCBI Taxonomy" id="994334"/>
    <lineage>
        <taxon>Eukaryota</taxon>
        <taxon>Fungi</taxon>
        <taxon>Fungi incertae sedis</taxon>
        <taxon>Mucoromycota</taxon>
        <taxon>Mucoromycotina</taxon>
        <taxon>Endogonomycetes</taxon>
        <taxon>Endogonales</taxon>
        <taxon>Endogonaceae</taxon>
        <taxon>Jimgerdemannia</taxon>
    </lineage>
</organism>
<evidence type="ECO:0000256" key="1">
    <source>
        <dbReference type="SAM" id="MobiDB-lite"/>
    </source>
</evidence>
<dbReference type="EMBL" id="RBNI01004653">
    <property type="protein sequence ID" value="RUP47341.1"/>
    <property type="molecule type" value="Genomic_DNA"/>
</dbReference>
<dbReference type="Proteomes" id="UP000268093">
    <property type="component" value="Unassembled WGS sequence"/>
</dbReference>